<keyword evidence="3" id="KW-0597">Phosphoprotein</keyword>
<feature type="compositionally biased region" description="Polar residues" evidence="7">
    <location>
        <begin position="286"/>
        <end position="306"/>
    </location>
</feature>
<dbReference type="Ensembl" id="ENSNMLT00000025908.1">
    <property type="protein sequence ID" value="ENSNMLP00000023151.1"/>
    <property type="gene ID" value="ENSNMLG00000014915.1"/>
</dbReference>
<dbReference type="Proteomes" id="UP000694523">
    <property type="component" value="Unplaced"/>
</dbReference>
<keyword evidence="6" id="KW-0131">Cell cycle</keyword>
<feature type="region of interest" description="Disordered" evidence="7">
    <location>
        <begin position="1"/>
        <end position="20"/>
    </location>
</feature>
<feature type="domain" description="PP1-binding" evidence="8">
    <location>
        <begin position="240"/>
        <end position="280"/>
    </location>
</feature>
<reference evidence="9" key="1">
    <citation type="submission" date="2025-08" db="UniProtKB">
        <authorList>
            <consortium name="Ensembl"/>
        </authorList>
    </citation>
    <scope>IDENTIFICATION</scope>
</reference>
<dbReference type="Pfam" id="PF15276">
    <property type="entry name" value="PP1_bind"/>
    <property type="match status" value="1"/>
</dbReference>
<accession>A0A8C6TL56</accession>
<evidence type="ECO:0000313" key="9">
    <source>
        <dbReference type="Ensembl" id="ENSNMLP00000023151.1"/>
    </source>
</evidence>
<evidence type="ECO:0000256" key="6">
    <source>
        <dbReference type="ARBA" id="ARBA00023306"/>
    </source>
</evidence>
<organism evidence="9 10">
    <name type="scientific">Neogobius melanostomus</name>
    <name type="common">round goby</name>
    <dbReference type="NCBI Taxonomy" id="47308"/>
    <lineage>
        <taxon>Eukaryota</taxon>
        <taxon>Metazoa</taxon>
        <taxon>Chordata</taxon>
        <taxon>Craniata</taxon>
        <taxon>Vertebrata</taxon>
        <taxon>Euteleostomi</taxon>
        <taxon>Actinopterygii</taxon>
        <taxon>Neopterygii</taxon>
        <taxon>Teleostei</taxon>
        <taxon>Neoteleostei</taxon>
        <taxon>Acanthomorphata</taxon>
        <taxon>Gobiaria</taxon>
        <taxon>Gobiiformes</taxon>
        <taxon>Gobioidei</taxon>
        <taxon>Gobiidae</taxon>
        <taxon>Benthophilinae</taxon>
        <taxon>Neogobiini</taxon>
        <taxon>Neogobius</taxon>
    </lineage>
</organism>
<evidence type="ECO:0000256" key="2">
    <source>
        <dbReference type="ARBA" id="ARBA00022499"/>
    </source>
</evidence>
<evidence type="ECO:0000256" key="5">
    <source>
        <dbReference type="ARBA" id="ARBA00023242"/>
    </source>
</evidence>
<evidence type="ECO:0000256" key="7">
    <source>
        <dbReference type="SAM" id="MobiDB-lite"/>
    </source>
</evidence>
<evidence type="ECO:0000313" key="10">
    <source>
        <dbReference type="Proteomes" id="UP000694523"/>
    </source>
</evidence>
<evidence type="ECO:0000259" key="8">
    <source>
        <dbReference type="Pfam" id="PF15276"/>
    </source>
</evidence>
<comment type="subcellular location">
    <subcellularLocation>
        <location evidence="1">Nucleus</location>
    </subcellularLocation>
</comment>
<reference evidence="9" key="2">
    <citation type="submission" date="2025-09" db="UniProtKB">
        <authorList>
            <consortium name="Ensembl"/>
        </authorList>
    </citation>
    <scope>IDENTIFICATION</scope>
</reference>
<evidence type="ECO:0000256" key="1">
    <source>
        <dbReference type="ARBA" id="ARBA00004123"/>
    </source>
</evidence>
<dbReference type="GO" id="GO:0007088">
    <property type="term" value="P:regulation of mitotic nuclear division"/>
    <property type="evidence" value="ECO:0007669"/>
    <property type="project" value="TreeGrafter"/>
</dbReference>
<dbReference type="PANTHER" id="PTHR21603:SF16">
    <property type="entry name" value="CELL DIVISION CYCLE-ASSOCIATED PROTEIN 2"/>
    <property type="match status" value="1"/>
</dbReference>
<feature type="region of interest" description="Disordered" evidence="7">
    <location>
        <begin position="445"/>
        <end position="568"/>
    </location>
</feature>
<dbReference type="PANTHER" id="PTHR21603">
    <property type="entry name" value="ANTIGEN KI-67-LIKE PROTEIN"/>
    <property type="match status" value="1"/>
</dbReference>
<feature type="compositionally biased region" description="Basic and acidic residues" evidence="7">
    <location>
        <begin position="543"/>
        <end position="556"/>
    </location>
</feature>
<proteinExistence type="predicted"/>
<evidence type="ECO:0000256" key="4">
    <source>
        <dbReference type="ARBA" id="ARBA00022843"/>
    </source>
</evidence>
<dbReference type="GO" id="GO:0051983">
    <property type="term" value="P:regulation of chromosome segregation"/>
    <property type="evidence" value="ECO:0007669"/>
    <property type="project" value="TreeGrafter"/>
</dbReference>
<feature type="region of interest" description="Disordered" evidence="7">
    <location>
        <begin position="123"/>
        <end position="145"/>
    </location>
</feature>
<sequence length="660" mass="72400">MSTIETNAAAAPEEDQKDSPSVLMEISTPINFAQTTAADFGITVQSFIPPSLPSSNQKSRLAELKARRRSNIGVRGSPETNSLIRFMAQQRMKTPPSQLVKSSPFLPRVSSTLRQKMASFQSLMGAEEEESEDSSSGGCITTRDDLSGEAPYSATGLILPMLKREPCQRDCFMESGAAVALSSFTVKYNWIMTGSYCHNLCSILYLSFEMITESFTLSVIAFVLFVSAVDSLGSSTVKKKKKQVRFGEALPPELFDKNLPPSTPLKKGGTPARAQTPGGALRSLLKTPQRSDSPTAQQHPEFSSPSVFGASPSLSIPRGRRMALSEDDDEQMSGKVLSFKFLITSMIFHSTFRAREGGSYFGSNTVSLFLLCLAQLPEESEPVKRSSRAAAKTASGKMKSATLRGWSKKVDRSLYGSREYASKDPSLSPIAERLSSELSFITEDGDPAVSRTGDTAALNASTTPKDSLSFPPGGARRTRRPWGSRVTGRALRGRKVSVNDEQAEGSVHERSEESAAFSNAKREEPEEAKLKESAGDSSQDSQADDKMNHEIEREQPENTPPSPTSQQVEFAPATEALLSLRPWQDDFDFEDVFKPVPTRGQRSVRRSLRKKSSVNSDCCDGGSAWLPHVSPETIRESRRRTRGRRSPFYPLRKSTLFNFV</sequence>
<feature type="region of interest" description="Disordered" evidence="7">
    <location>
        <begin position="252"/>
        <end position="314"/>
    </location>
</feature>
<dbReference type="GO" id="GO:0005694">
    <property type="term" value="C:chromosome"/>
    <property type="evidence" value="ECO:0007669"/>
    <property type="project" value="TreeGrafter"/>
</dbReference>
<keyword evidence="2" id="KW-1017">Isopeptide bond</keyword>
<keyword evidence="4" id="KW-0832">Ubl conjugation</keyword>
<dbReference type="InterPro" id="IPR029334">
    <property type="entry name" value="PP1-bd"/>
</dbReference>
<keyword evidence="10" id="KW-1185">Reference proteome</keyword>
<name>A0A8C6TL56_9GOBI</name>
<evidence type="ECO:0000256" key="3">
    <source>
        <dbReference type="ARBA" id="ARBA00022553"/>
    </source>
</evidence>
<protein>
    <recommendedName>
        <fullName evidence="8">PP1-binding domain-containing protein</fullName>
    </recommendedName>
</protein>
<feature type="compositionally biased region" description="Basic and acidic residues" evidence="7">
    <location>
        <begin position="520"/>
        <end position="534"/>
    </location>
</feature>
<keyword evidence="5" id="KW-0539">Nucleus</keyword>
<dbReference type="AlphaFoldDB" id="A0A8C6TL56"/>
<dbReference type="GO" id="GO:0005634">
    <property type="term" value="C:nucleus"/>
    <property type="evidence" value="ECO:0007669"/>
    <property type="project" value="UniProtKB-SubCell"/>
</dbReference>